<reference evidence="1 2" key="1">
    <citation type="submission" date="2016-11" db="EMBL/GenBank/DDBJ databases">
        <title>The macronuclear genome of Stentor coeruleus: a giant cell with tiny introns.</title>
        <authorList>
            <person name="Slabodnick M."/>
            <person name="Ruby J.G."/>
            <person name="Reiff S.B."/>
            <person name="Swart E.C."/>
            <person name="Gosai S."/>
            <person name="Prabakaran S."/>
            <person name="Witkowska E."/>
            <person name="Larue G.E."/>
            <person name="Fisher S."/>
            <person name="Freeman R.M."/>
            <person name="Gunawardena J."/>
            <person name="Chu W."/>
            <person name="Stover N.A."/>
            <person name="Gregory B.D."/>
            <person name="Nowacki M."/>
            <person name="Derisi J."/>
            <person name="Roy S.W."/>
            <person name="Marshall W.F."/>
            <person name="Sood P."/>
        </authorList>
    </citation>
    <scope>NUCLEOTIDE SEQUENCE [LARGE SCALE GENOMIC DNA]</scope>
    <source>
        <strain evidence="1">WM001</strain>
    </source>
</reference>
<protein>
    <submittedName>
        <fullName evidence="1">Uncharacterized protein</fullName>
    </submittedName>
</protein>
<keyword evidence="2" id="KW-1185">Reference proteome</keyword>
<dbReference type="AlphaFoldDB" id="A0A1R2ALM2"/>
<accession>A0A1R2ALM2</accession>
<name>A0A1R2ALM2_9CILI</name>
<organism evidence="1 2">
    <name type="scientific">Stentor coeruleus</name>
    <dbReference type="NCBI Taxonomy" id="5963"/>
    <lineage>
        <taxon>Eukaryota</taxon>
        <taxon>Sar</taxon>
        <taxon>Alveolata</taxon>
        <taxon>Ciliophora</taxon>
        <taxon>Postciliodesmatophora</taxon>
        <taxon>Heterotrichea</taxon>
        <taxon>Heterotrichida</taxon>
        <taxon>Stentoridae</taxon>
        <taxon>Stentor</taxon>
    </lineage>
</organism>
<comment type="caution">
    <text evidence="1">The sequence shown here is derived from an EMBL/GenBank/DDBJ whole genome shotgun (WGS) entry which is preliminary data.</text>
</comment>
<dbReference type="Proteomes" id="UP000187209">
    <property type="component" value="Unassembled WGS sequence"/>
</dbReference>
<sequence length="83" mass="9712">MDTMYNVFVRDSANARRQIQVHPEWSLRRFFEMAAVQTREPITRILVGLKEYSLERHGTQRLKNLGIISNIEVTLLVAFESGY</sequence>
<dbReference type="EMBL" id="MPUH01002166">
    <property type="protein sequence ID" value="OMJ65399.1"/>
    <property type="molecule type" value="Genomic_DNA"/>
</dbReference>
<evidence type="ECO:0000313" key="2">
    <source>
        <dbReference type="Proteomes" id="UP000187209"/>
    </source>
</evidence>
<gene>
    <name evidence="1" type="ORF">SteCoe_38300</name>
</gene>
<proteinExistence type="predicted"/>
<evidence type="ECO:0000313" key="1">
    <source>
        <dbReference type="EMBL" id="OMJ65399.1"/>
    </source>
</evidence>